<dbReference type="EMBL" id="DXFZ01000093">
    <property type="protein sequence ID" value="HIW96351.1"/>
    <property type="molecule type" value="Genomic_DNA"/>
</dbReference>
<evidence type="ECO:0000256" key="1">
    <source>
        <dbReference type="SAM" id="MobiDB-lite"/>
    </source>
</evidence>
<protein>
    <recommendedName>
        <fullName evidence="4">Alpha/beta hydrolase</fullName>
    </recommendedName>
</protein>
<reference evidence="2" key="2">
    <citation type="submission" date="2021-04" db="EMBL/GenBank/DDBJ databases">
        <authorList>
            <person name="Gilroy R."/>
        </authorList>
    </citation>
    <scope>NUCLEOTIDE SEQUENCE</scope>
    <source>
        <strain evidence="2">4376</strain>
    </source>
</reference>
<gene>
    <name evidence="2" type="ORF">H9867_07715</name>
</gene>
<organism evidence="2 3">
    <name type="scientific">Candidatus Corynebacterium gallistercoris</name>
    <dbReference type="NCBI Taxonomy" id="2838530"/>
    <lineage>
        <taxon>Bacteria</taxon>
        <taxon>Bacillati</taxon>
        <taxon>Actinomycetota</taxon>
        <taxon>Actinomycetes</taxon>
        <taxon>Mycobacteriales</taxon>
        <taxon>Corynebacteriaceae</taxon>
        <taxon>Corynebacterium</taxon>
    </lineage>
</organism>
<dbReference type="Gene3D" id="3.40.50.1820">
    <property type="entry name" value="alpha/beta hydrolase"/>
    <property type="match status" value="1"/>
</dbReference>
<proteinExistence type="predicted"/>
<comment type="caution">
    <text evidence="2">The sequence shown here is derived from an EMBL/GenBank/DDBJ whole genome shotgun (WGS) entry which is preliminary data.</text>
</comment>
<reference evidence="2" key="1">
    <citation type="journal article" date="2021" name="PeerJ">
        <title>Extensive microbial diversity within the chicken gut microbiome revealed by metagenomics and culture.</title>
        <authorList>
            <person name="Gilroy R."/>
            <person name="Ravi A."/>
            <person name="Getino M."/>
            <person name="Pursley I."/>
            <person name="Horton D.L."/>
            <person name="Alikhan N.F."/>
            <person name="Baker D."/>
            <person name="Gharbi K."/>
            <person name="Hall N."/>
            <person name="Watson M."/>
            <person name="Adriaenssens E.M."/>
            <person name="Foster-Nyarko E."/>
            <person name="Jarju S."/>
            <person name="Secka A."/>
            <person name="Antonio M."/>
            <person name="Oren A."/>
            <person name="Chaudhuri R.R."/>
            <person name="La Ragione R."/>
            <person name="Hildebrand F."/>
            <person name="Pallen M.J."/>
        </authorList>
    </citation>
    <scope>NUCLEOTIDE SEQUENCE</scope>
    <source>
        <strain evidence="2">4376</strain>
    </source>
</reference>
<feature type="region of interest" description="Disordered" evidence="1">
    <location>
        <begin position="1"/>
        <end position="21"/>
    </location>
</feature>
<evidence type="ECO:0000313" key="2">
    <source>
        <dbReference type="EMBL" id="HIW96351.1"/>
    </source>
</evidence>
<evidence type="ECO:0000313" key="3">
    <source>
        <dbReference type="Proteomes" id="UP000824189"/>
    </source>
</evidence>
<evidence type="ECO:0008006" key="4">
    <source>
        <dbReference type="Google" id="ProtNLM"/>
    </source>
</evidence>
<feature type="compositionally biased region" description="Polar residues" evidence="1">
    <location>
        <begin position="1"/>
        <end position="10"/>
    </location>
</feature>
<sequence length="319" mass="34526">MSEQTPNSDIVNLPGSGRDVQEGVEPLNELEQLQQLNNYFEDHYPEIFRSLTVDEGAEYRDKGEQVSADLVDATERMWARVPDLLSHTSLLVLGAGLDHSMPHVAQIGPGTSVQPWTGPELPEGVVGQVIRPSQPTGVLAVSLHGGPGWFGDGVSHDQFWVPLFAAIAEASGTTVVDLTYPLPGYGDWTPTQEAVAQAVEIIRSEESRQFGLITFGSGFIAAAGCLTAERTQPDFVVALSPRITKELADQERMRVNGLPVLLSAAEQDSRGTSLATAQDVLQDLGADLTVQSWTAEHIIAPPSVWRERVAAAARWITQR</sequence>
<dbReference type="InterPro" id="IPR029058">
    <property type="entry name" value="AB_hydrolase_fold"/>
</dbReference>
<name>A0A9D1RXJ4_9CORY</name>
<dbReference type="SUPFAM" id="SSF53474">
    <property type="entry name" value="alpha/beta-Hydrolases"/>
    <property type="match status" value="1"/>
</dbReference>
<dbReference type="AlphaFoldDB" id="A0A9D1RXJ4"/>
<accession>A0A9D1RXJ4</accession>
<dbReference type="Proteomes" id="UP000824189">
    <property type="component" value="Unassembled WGS sequence"/>
</dbReference>